<keyword evidence="1" id="KW-0472">Membrane</keyword>
<proteinExistence type="predicted"/>
<sequence>SLRTRPLGAFRSRGFFPSEADDGMSTRDSVQIPDDRDFELFRTECNSEQGWSLTYNKSGVVVWVQILEAEKSLHKIKVRGRGCQRAESVPTSPLHTKDFRSLFTTSFHPLSSFATFYPVSPKIRQISILYFIAILFLNYCFKFPFICQFMLLLGLSLCKLP</sequence>
<organism evidence="2 3">
    <name type="scientific">Anolis carolinensis</name>
    <name type="common">Green anole</name>
    <name type="synonym">American chameleon</name>
    <dbReference type="NCBI Taxonomy" id="28377"/>
    <lineage>
        <taxon>Eukaryota</taxon>
        <taxon>Metazoa</taxon>
        <taxon>Chordata</taxon>
        <taxon>Craniata</taxon>
        <taxon>Vertebrata</taxon>
        <taxon>Euteleostomi</taxon>
        <taxon>Lepidosauria</taxon>
        <taxon>Squamata</taxon>
        <taxon>Bifurcata</taxon>
        <taxon>Unidentata</taxon>
        <taxon>Episquamata</taxon>
        <taxon>Toxicofera</taxon>
        <taxon>Iguania</taxon>
        <taxon>Dactyloidae</taxon>
        <taxon>Anolis</taxon>
    </lineage>
</organism>
<reference evidence="2" key="3">
    <citation type="submission" date="2025-09" db="UniProtKB">
        <authorList>
            <consortium name="Ensembl"/>
        </authorList>
    </citation>
    <scope>IDENTIFICATION</scope>
</reference>
<evidence type="ECO:0000313" key="2">
    <source>
        <dbReference type="Ensembl" id="ENSACAP00000028118.1"/>
    </source>
</evidence>
<keyword evidence="3" id="KW-1185">Reference proteome</keyword>
<evidence type="ECO:0000313" key="3">
    <source>
        <dbReference type="Proteomes" id="UP000001646"/>
    </source>
</evidence>
<protein>
    <recommendedName>
        <fullName evidence="4">START domain-containing protein</fullName>
    </recommendedName>
</protein>
<feature type="transmembrane region" description="Helical" evidence="1">
    <location>
        <begin position="128"/>
        <end position="155"/>
    </location>
</feature>
<evidence type="ECO:0000256" key="1">
    <source>
        <dbReference type="SAM" id="Phobius"/>
    </source>
</evidence>
<dbReference type="Ensembl" id="ENSACAT00000050116.1">
    <property type="protein sequence ID" value="ENSACAP00000028118.1"/>
    <property type="gene ID" value="ENSACAG00000041688.1"/>
</dbReference>
<accession>A0A803SYS8</accession>
<dbReference type="AlphaFoldDB" id="A0A803SYS8"/>
<dbReference type="Proteomes" id="UP000001646">
    <property type="component" value="Unplaced"/>
</dbReference>
<name>A0A803SYS8_ANOCA</name>
<keyword evidence="1" id="KW-1133">Transmembrane helix</keyword>
<reference evidence="2" key="2">
    <citation type="submission" date="2025-08" db="UniProtKB">
        <authorList>
            <consortium name="Ensembl"/>
        </authorList>
    </citation>
    <scope>IDENTIFICATION</scope>
</reference>
<reference evidence="2" key="1">
    <citation type="submission" date="2009-12" db="EMBL/GenBank/DDBJ databases">
        <title>The Genome Sequence of Anolis carolinensis (Green Anole Lizard).</title>
        <authorList>
            <consortium name="The Genome Sequencing Platform"/>
            <person name="Di Palma F."/>
            <person name="Alfoldi J."/>
            <person name="Heiman D."/>
            <person name="Young S."/>
            <person name="Grabherr M."/>
            <person name="Johnson J."/>
            <person name="Lander E.S."/>
            <person name="Lindblad-Toh K."/>
        </authorList>
    </citation>
    <scope>NUCLEOTIDE SEQUENCE [LARGE SCALE GENOMIC DNA]</scope>
    <source>
        <strain evidence="2">JBL SC #1</strain>
    </source>
</reference>
<keyword evidence="1" id="KW-0812">Transmembrane</keyword>
<evidence type="ECO:0008006" key="4">
    <source>
        <dbReference type="Google" id="ProtNLM"/>
    </source>
</evidence>
<dbReference type="InParanoid" id="A0A803SYS8"/>